<organism evidence="1">
    <name type="scientific">marine sediment metagenome</name>
    <dbReference type="NCBI Taxonomy" id="412755"/>
    <lineage>
        <taxon>unclassified sequences</taxon>
        <taxon>metagenomes</taxon>
        <taxon>ecological metagenomes</taxon>
    </lineage>
</organism>
<proteinExistence type="predicted"/>
<accession>X1RC26</accession>
<name>X1RC26_9ZZZZ</name>
<reference evidence="1" key="1">
    <citation type="journal article" date="2014" name="Front. Microbiol.">
        <title>High frequency of phylogenetically diverse reductive dehalogenase-homologous genes in deep subseafloor sedimentary metagenomes.</title>
        <authorList>
            <person name="Kawai M."/>
            <person name="Futagami T."/>
            <person name="Toyoda A."/>
            <person name="Takaki Y."/>
            <person name="Nishi S."/>
            <person name="Hori S."/>
            <person name="Arai W."/>
            <person name="Tsubouchi T."/>
            <person name="Morono Y."/>
            <person name="Uchiyama I."/>
            <person name="Ito T."/>
            <person name="Fujiyama A."/>
            <person name="Inagaki F."/>
            <person name="Takami H."/>
        </authorList>
    </citation>
    <scope>NUCLEOTIDE SEQUENCE</scope>
    <source>
        <strain evidence="1">Expedition CK06-06</strain>
    </source>
</reference>
<evidence type="ECO:0000313" key="1">
    <source>
        <dbReference type="EMBL" id="GAI60700.1"/>
    </source>
</evidence>
<comment type="caution">
    <text evidence="1">The sequence shown here is derived from an EMBL/GenBank/DDBJ whole genome shotgun (WGS) entry which is preliminary data.</text>
</comment>
<dbReference type="AlphaFoldDB" id="X1RC26"/>
<gene>
    <name evidence="1" type="ORF">S12H4_01054</name>
</gene>
<protein>
    <submittedName>
        <fullName evidence="1">Uncharacterized protein</fullName>
    </submittedName>
</protein>
<sequence length="138" mass="15673">MSEVIDAETKSYRQTIDKLLTEVYRIAEVTRVLGMDEPLFRGGESAWHSWDGVVVAGRELKHGYFLVLAYNDTDGLNPDPFTRAGLKDCQAWILKYDSQHARWSVEAWNVEKGNRSFSKLARSLETFPRPGSTSFVVS</sequence>
<dbReference type="EMBL" id="BARW01000185">
    <property type="protein sequence ID" value="GAI60700.1"/>
    <property type="molecule type" value="Genomic_DNA"/>
</dbReference>